<dbReference type="InterPro" id="IPR013749">
    <property type="entry name" value="PM/HMP-P_kinase-1"/>
</dbReference>
<organism evidence="7 8">
    <name type="scientific">Clostridium thermobutyricum DSM 4928</name>
    <dbReference type="NCBI Taxonomy" id="1121339"/>
    <lineage>
        <taxon>Bacteria</taxon>
        <taxon>Bacillati</taxon>
        <taxon>Bacillota</taxon>
        <taxon>Clostridia</taxon>
        <taxon>Eubacteriales</taxon>
        <taxon>Clostridiaceae</taxon>
        <taxon>Clostridium</taxon>
    </lineage>
</organism>
<dbReference type="EMBL" id="LTAY01000036">
    <property type="protein sequence ID" value="OPX48131.1"/>
    <property type="molecule type" value="Genomic_DNA"/>
</dbReference>
<keyword evidence="5" id="KW-0067">ATP-binding</keyword>
<dbReference type="NCBIfam" id="NF005491">
    <property type="entry name" value="PRK07105.1"/>
    <property type="match status" value="1"/>
</dbReference>
<dbReference type="AlphaFoldDB" id="A0A1V4SVM4"/>
<dbReference type="SUPFAM" id="SSF53613">
    <property type="entry name" value="Ribokinase-like"/>
    <property type="match status" value="1"/>
</dbReference>
<proteinExistence type="predicted"/>
<evidence type="ECO:0000256" key="3">
    <source>
        <dbReference type="ARBA" id="ARBA00022741"/>
    </source>
</evidence>
<dbReference type="InterPro" id="IPR004625">
    <property type="entry name" value="PyrdxlKinase"/>
</dbReference>
<dbReference type="GO" id="GO:0005829">
    <property type="term" value="C:cytosol"/>
    <property type="evidence" value="ECO:0007669"/>
    <property type="project" value="TreeGrafter"/>
</dbReference>
<dbReference type="InterPro" id="IPR029056">
    <property type="entry name" value="Ribokinase-like"/>
</dbReference>
<comment type="caution">
    <text evidence="7">The sequence shown here is derived from an EMBL/GenBank/DDBJ whole genome shotgun (WGS) entry which is preliminary data.</text>
</comment>
<dbReference type="GO" id="GO:0008478">
    <property type="term" value="F:pyridoxal kinase activity"/>
    <property type="evidence" value="ECO:0007669"/>
    <property type="project" value="UniProtKB-EC"/>
</dbReference>
<feature type="domain" description="Pyridoxamine kinase/Phosphomethylpyrimidine kinase" evidence="6">
    <location>
        <begin position="59"/>
        <end position="251"/>
    </location>
</feature>
<dbReference type="PANTHER" id="PTHR10534:SF2">
    <property type="entry name" value="PYRIDOXAL KINASE"/>
    <property type="match status" value="1"/>
</dbReference>
<evidence type="ECO:0000256" key="1">
    <source>
        <dbReference type="ARBA" id="ARBA00012104"/>
    </source>
</evidence>
<keyword evidence="2 7" id="KW-0808">Transferase</keyword>
<evidence type="ECO:0000256" key="4">
    <source>
        <dbReference type="ARBA" id="ARBA00022777"/>
    </source>
</evidence>
<dbReference type="GO" id="GO:0005524">
    <property type="term" value="F:ATP binding"/>
    <property type="evidence" value="ECO:0007669"/>
    <property type="project" value="UniProtKB-KW"/>
</dbReference>
<dbReference type="GO" id="GO:0009443">
    <property type="term" value="P:pyridoxal 5'-phosphate salvage"/>
    <property type="evidence" value="ECO:0007669"/>
    <property type="project" value="InterPro"/>
</dbReference>
<dbReference type="EC" id="2.7.1.35" evidence="1"/>
<keyword evidence="4 7" id="KW-0418">Kinase</keyword>
<dbReference type="Pfam" id="PF08543">
    <property type="entry name" value="Phos_pyr_kin"/>
    <property type="match status" value="1"/>
</dbReference>
<evidence type="ECO:0000259" key="6">
    <source>
        <dbReference type="Pfam" id="PF08543"/>
    </source>
</evidence>
<dbReference type="PANTHER" id="PTHR10534">
    <property type="entry name" value="PYRIDOXAL KINASE"/>
    <property type="match status" value="1"/>
</dbReference>
<keyword evidence="3" id="KW-0547">Nucleotide-binding</keyword>
<reference evidence="7 8" key="1">
    <citation type="submission" date="2016-02" db="EMBL/GenBank/DDBJ databases">
        <title>Genome sequence of Clostridium thermobutyricum DSM 4928.</title>
        <authorList>
            <person name="Poehlein A."/>
            <person name="Daniel R."/>
        </authorList>
    </citation>
    <scope>NUCLEOTIDE SEQUENCE [LARGE SCALE GENOMIC DNA]</scope>
    <source>
        <strain evidence="7 8">DSM 4928</strain>
    </source>
</reference>
<evidence type="ECO:0000313" key="8">
    <source>
        <dbReference type="Proteomes" id="UP000191448"/>
    </source>
</evidence>
<evidence type="ECO:0000256" key="2">
    <source>
        <dbReference type="ARBA" id="ARBA00022679"/>
    </source>
</evidence>
<gene>
    <name evidence="7" type="primary">pdxK_2</name>
    <name evidence="7" type="ORF">CLTHE_13700</name>
</gene>
<evidence type="ECO:0000256" key="5">
    <source>
        <dbReference type="ARBA" id="ARBA00022840"/>
    </source>
</evidence>
<dbReference type="RefSeq" id="WP_158082678.1">
    <property type="nucleotide sequence ID" value="NZ_LTAY01000036.1"/>
</dbReference>
<dbReference type="Gene3D" id="3.40.1190.20">
    <property type="match status" value="1"/>
</dbReference>
<name>A0A1V4SVM4_9CLOT</name>
<accession>A0A1V4SVM4</accession>
<protein>
    <recommendedName>
        <fullName evidence="1">pyridoxal kinase</fullName>
        <ecNumber evidence="1">2.7.1.35</ecNumber>
    </recommendedName>
</protein>
<sequence>MNKNIVLINDISGVGKCSLMASVPIFSYFEIQPHPIVTAILSNQTEFENFSFFDFTPHIKEYIDIWEMENRKFNCIYSGFLGSLNQINIVKDFVKKHEEAIIVIDPVMGDNGKIYSTYTNEMCKEIKELIKHANIITPNLTEAKILTNRPLDLEINYEEGIKILKELSDMGPDIVVLTGVKEKGIIKNLCYKKSSNEYFQASGKYYNYSFSGTGDIFTSIFISLILNGIEIGEALKKATDAVIKGIEESIKEEFDTREGIKFEKVLKSINI</sequence>
<dbReference type="OrthoDB" id="9800808at2"/>
<dbReference type="Proteomes" id="UP000191448">
    <property type="component" value="Unassembled WGS sequence"/>
</dbReference>
<evidence type="ECO:0000313" key="7">
    <source>
        <dbReference type="EMBL" id="OPX48131.1"/>
    </source>
</evidence>